<reference evidence="6 7" key="1">
    <citation type="submission" date="2019-05" db="EMBL/GenBank/DDBJ databases">
        <authorList>
            <person name="Narsing Rao M.P."/>
            <person name="Li W.J."/>
        </authorList>
    </citation>
    <scope>NUCLEOTIDE SEQUENCE [LARGE SCALE GENOMIC DNA]</scope>
    <source>
        <strain evidence="6 7">SYSU_K30003</strain>
    </source>
</reference>
<dbReference type="PRINTS" id="PR00032">
    <property type="entry name" value="HTHARAC"/>
</dbReference>
<dbReference type="PROSITE" id="PS01124">
    <property type="entry name" value="HTH_ARAC_FAMILY_2"/>
    <property type="match status" value="1"/>
</dbReference>
<keyword evidence="7" id="KW-1185">Reference proteome</keyword>
<evidence type="ECO:0000256" key="2">
    <source>
        <dbReference type="ARBA" id="ARBA00023125"/>
    </source>
</evidence>
<evidence type="ECO:0000313" key="7">
    <source>
        <dbReference type="Proteomes" id="UP000309676"/>
    </source>
</evidence>
<dbReference type="EMBL" id="VCIW01000011">
    <property type="protein sequence ID" value="TLS51140.1"/>
    <property type="molecule type" value="Genomic_DNA"/>
</dbReference>
<dbReference type="InterPro" id="IPR037923">
    <property type="entry name" value="HTH-like"/>
</dbReference>
<dbReference type="InterPro" id="IPR009057">
    <property type="entry name" value="Homeodomain-like_sf"/>
</dbReference>
<evidence type="ECO:0000259" key="5">
    <source>
        <dbReference type="PROSITE" id="PS01124"/>
    </source>
</evidence>
<dbReference type="GO" id="GO:0003700">
    <property type="term" value="F:DNA-binding transcription factor activity"/>
    <property type="evidence" value="ECO:0007669"/>
    <property type="project" value="InterPro"/>
</dbReference>
<organism evidence="6 7">
    <name type="scientific">Paenibacillus antri</name>
    <dbReference type="NCBI Taxonomy" id="2582848"/>
    <lineage>
        <taxon>Bacteria</taxon>
        <taxon>Bacillati</taxon>
        <taxon>Bacillota</taxon>
        <taxon>Bacilli</taxon>
        <taxon>Bacillales</taxon>
        <taxon>Paenibacillaceae</taxon>
        <taxon>Paenibacillus</taxon>
    </lineage>
</organism>
<accession>A0A5R9GAM0</accession>
<dbReference type="InterPro" id="IPR003313">
    <property type="entry name" value="AraC-bd"/>
</dbReference>
<dbReference type="Pfam" id="PF02311">
    <property type="entry name" value="AraC_binding"/>
    <property type="match status" value="1"/>
</dbReference>
<dbReference type="PROSITE" id="PS00041">
    <property type="entry name" value="HTH_ARAC_FAMILY_1"/>
    <property type="match status" value="1"/>
</dbReference>
<evidence type="ECO:0000256" key="4">
    <source>
        <dbReference type="ARBA" id="ARBA00023163"/>
    </source>
</evidence>
<evidence type="ECO:0000256" key="3">
    <source>
        <dbReference type="ARBA" id="ARBA00023159"/>
    </source>
</evidence>
<dbReference type="SUPFAM" id="SSF46689">
    <property type="entry name" value="Homeodomain-like"/>
    <property type="match status" value="2"/>
</dbReference>
<dbReference type="InterPro" id="IPR050204">
    <property type="entry name" value="AraC_XylS_family_regulators"/>
</dbReference>
<dbReference type="RefSeq" id="WP_138195492.1">
    <property type="nucleotide sequence ID" value="NZ_VCIW01000011.1"/>
</dbReference>
<dbReference type="SUPFAM" id="SSF51215">
    <property type="entry name" value="Regulatory protein AraC"/>
    <property type="match status" value="1"/>
</dbReference>
<name>A0A5R9GAM0_9BACL</name>
<gene>
    <name evidence="6" type="ORF">FE782_17295</name>
</gene>
<dbReference type="PANTHER" id="PTHR46796">
    <property type="entry name" value="HTH-TYPE TRANSCRIPTIONAL ACTIVATOR RHAS-RELATED"/>
    <property type="match status" value="1"/>
</dbReference>
<dbReference type="Proteomes" id="UP000309676">
    <property type="component" value="Unassembled WGS sequence"/>
</dbReference>
<dbReference type="InterPro" id="IPR018062">
    <property type="entry name" value="HTH_AraC-typ_CS"/>
</dbReference>
<comment type="caution">
    <text evidence="6">The sequence shown here is derived from an EMBL/GenBank/DDBJ whole genome shotgun (WGS) entry which is preliminary data.</text>
</comment>
<dbReference type="InterPro" id="IPR018060">
    <property type="entry name" value="HTH_AraC"/>
</dbReference>
<keyword evidence="3" id="KW-0010">Activator</keyword>
<keyword evidence="4" id="KW-0804">Transcription</keyword>
<sequence>MEFLYTTPPDGMTDLIVLEVGTQQCAPDSRFGPAVRDMFVLHCVHAGYGHFESGGIVRRVGPGELFLVAKDTVNTFWADPAMPWHYSWFGFGGALAARLCEQAGLSERSPVKRFDPERPVDALFRDLTKLRDEPAKELLLTGLLFRVFGHLAEPDDAAAMKDDVGFHVRKAVAYMNARYAERIRLQDIAAHVGLDEKYLCRLFQAKLRMSPYRFLTDVRMRKACRLLRRHMLGVAEVARSVGYQDPLLFSRMFKRTVGLSPTQYREKAKSESAP</sequence>
<keyword evidence="2" id="KW-0238">DNA-binding</keyword>
<evidence type="ECO:0000313" key="6">
    <source>
        <dbReference type="EMBL" id="TLS51140.1"/>
    </source>
</evidence>
<dbReference type="OrthoDB" id="9813413at2"/>
<protein>
    <submittedName>
        <fullName evidence="6">AraC family transcriptional regulator</fullName>
    </submittedName>
</protein>
<dbReference type="CDD" id="cd06986">
    <property type="entry name" value="cupin_MmsR-like_N"/>
    <property type="match status" value="1"/>
</dbReference>
<dbReference type="AlphaFoldDB" id="A0A5R9GAM0"/>
<dbReference type="InterPro" id="IPR020449">
    <property type="entry name" value="Tscrpt_reg_AraC-type_HTH"/>
</dbReference>
<dbReference type="SMART" id="SM00342">
    <property type="entry name" value="HTH_ARAC"/>
    <property type="match status" value="1"/>
</dbReference>
<proteinExistence type="predicted"/>
<dbReference type="Pfam" id="PF12833">
    <property type="entry name" value="HTH_18"/>
    <property type="match status" value="1"/>
</dbReference>
<evidence type="ECO:0000256" key="1">
    <source>
        <dbReference type="ARBA" id="ARBA00023015"/>
    </source>
</evidence>
<feature type="domain" description="HTH araC/xylS-type" evidence="5">
    <location>
        <begin position="169"/>
        <end position="267"/>
    </location>
</feature>
<keyword evidence="1" id="KW-0805">Transcription regulation</keyword>
<dbReference type="GO" id="GO:0043565">
    <property type="term" value="F:sequence-specific DNA binding"/>
    <property type="evidence" value="ECO:0007669"/>
    <property type="project" value="InterPro"/>
</dbReference>
<dbReference type="Gene3D" id="1.10.10.60">
    <property type="entry name" value="Homeodomain-like"/>
    <property type="match status" value="2"/>
</dbReference>